<gene>
    <name evidence="6" type="ORF">SI7747_01001114</name>
</gene>
<feature type="domain" description="NAC" evidence="5">
    <location>
        <begin position="8"/>
        <end position="159"/>
    </location>
</feature>
<evidence type="ECO:0000256" key="1">
    <source>
        <dbReference type="ARBA" id="ARBA00023015"/>
    </source>
</evidence>
<dbReference type="GO" id="GO:0003677">
    <property type="term" value="F:DNA binding"/>
    <property type="evidence" value="ECO:0007669"/>
    <property type="project" value="UniProtKB-KW"/>
</dbReference>
<dbReference type="PANTHER" id="PTHR31719:SF201">
    <property type="entry name" value="NAC TRANSCRIPTION FACTOR 47"/>
    <property type="match status" value="1"/>
</dbReference>
<evidence type="ECO:0000256" key="3">
    <source>
        <dbReference type="ARBA" id="ARBA00023163"/>
    </source>
</evidence>
<keyword evidence="3" id="KW-0804">Transcription</keyword>
<keyword evidence="4" id="KW-0539">Nucleus</keyword>
<dbReference type="Gene3D" id="2.170.150.80">
    <property type="entry name" value="NAC domain"/>
    <property type="match status" value="1"/>
</dbReference>
<dbReference type="EMBL" id="CACRZD030000001">
    <property type="protein sequence ID" value="CAA6654524.1"/>
    <property type="molecule type" value="Genomic_DNA"/>
</dbReference>
<dbReference type="InterPro" id="IPR036093">
    <property type="entry name" value="NAC_dom_sf"/>
</dbReference>
<keyword evidence="7" id="KW-1185">Reference proteome</keyword>
<dbReference type="PANTHER" id="PTHR31719">
    <property type="entry name" value="NAC TRANSCRIPTION FACTOR 56"/>
    <property type="match status" value="1"/>
</dbReference>
<dbReference type="Pfam" id="PF02365">
    <property type="entry name" value="NAM"/>
    <property type="match status" value="1"/>
</dbReference>
<dbReference type="Proteomes" id="UP001189122">
    <property type="component" value="Unassembled WGS sequence"/>
</dbReference>
<evidence type="ECO:0000259" key="5">
    <source>
        <dbReference type="PROSITE" id="PS51005"/>
    </source>
</evidence>
<dbReference type="SUPFAM" id="SSF101941">
    <property type="entry name" value="NAC domain"/>
    <property type="match status" value="1"/>
</dbReference>
<dbReference type="InterPro" id="IPR003441">
    <property type="entry name" value="NAC-dom"/>
</dbReference>
<reference evidence="6 7" key="1">
    <citation type="submission" date="2019-12" db="EMBL/GenBank/DDBJ databases">
        <authorList>
            <person name="Scholz U."/>
            <person name="Mascher M."/>
            <person name="Fiebig A."/>
        </authorList>
    </citation>
    <scope>NUCLEOTIDE SEQUENCE</scope>
</reference>
<protein>
    <recommendedName>
        <fullName evidence="5">NAC domain-containing protein</fullName>
    </recommendedName>
</protein>
<evidence type="ECO:0000256" key="2">
    <source>
        <dbReference type="ARBA" id="ARBA00023125"/>
    </source>
</evidence>
<organism evidence="6">
    <name type="scientific">Spirodela intermedia</name>
    <name type="common">Intermediate duckweed</name>
    <dbReference type="NCBI Taxonomy" id="51605"/>
    <lineage>
        <taxon>Eukaryota</taxon>
        <taxon>Viridiplantae</taxon>
        <taxon>Streptophyta</taxon>
        <taxon>Embryophyta</taxon>
        <taxon>Tracheophyta</taxon>
        <taxon>Spermatophyta</taxon>
        <taxon>Magnoliopsida</taxon>
        <taxon>Liliopsida</taxon>
        <taxon>Araceae</taxon>
        <taxon>Lemnoideae</taxon>
        <taxon>Spirodela</taxon>
    </lineage>
</organism>
<proteinExistence type="predicted"/>
<evidence type="ECO:0000313" key="6">
    <source>
        <dbReference type="EMBL" id="CAA2614742.1"/>
    </source>
</evidence>
<dbReference type="EMBL" id="LR743588">
    <property type="protein sequence ID" value="CAA2614742.1"/>
    <property type="molecule type" value="Genomic_DNA"/>
</dbReference>
<dbReference type="AlphaFoldDB" id="A0A7I8IAV1"/>
<name>A0A7I8IAV1_SPIIN</name>
<keyword evidence="1" id="KW-0805">Transcription regulation</keyword>
<keyword evidence="2" id="KW-0238">DNA-binding</keyword>
<sequence>MTNPEAQLPPGFRFHPTDEELILYYLRNQVISLPCPVSIIAEVDIYKFNPWDLPVVLLQPEGPQVPNGMRPNRAAASGYWKATGTDKVILTSGPQKENIGVKKALVFYKGRPPKGVKTSWIMNEYRLVDSPDAKHNGRHTKHLDSMRLDDWVLCRIYRRPNGGPVSSSGGDCFETNPEDSGFPWDLGRLQERLTSSSRSLSRANCSMMRTTPCYLGYFMKISWVHPRARLPSGSRHAKRPDPSPRWRRQLRRRLAGVSFCHRKLSKAPENVGRLSRGSWHLVLGSAEEIQQCMQKLHRLRLSNGRESSSLQRSHPTVSTPEHNVDLQPRISVNFFGSEKGKRRSKKKKHREACLFSFRVPHRTEETVQGFLKNKFNGHVKLDRVSEKNGYRELQMNGIVSRRSLSLG</sequence>
<evidence type="ECO:0000313" key="7">
    <source>
        <dbReference type="Proteomes" id="UP001189122"/>
    </source>
</evidence>
<accession>A0A7I8IAV1</accession>
<dbReference type="GO" id="GO:0006355">
    <property type="term" value="P:regulation of DNA-templated transcription"/>
    <property type="evidence" value="ECO:0007669"/>
    <property type="project" value="InterPro"/>
</dbReference>
<dbReference type="PROSITE" id="PS51005">
    <property type="entry name" value="NAC"/>
    <property type="match status" value="1"/>
</dbReference>
<evidence type="ECO:0000256" key="4">
    <source>
        <dbReference type="ARBA" id="ARBA00023242"/>
    </source>
</evidence>